<evidence type="ECO:0000256" key="5">
    <source>
        <dbReference type="ARBA" id="ARBA00022692"/>
    </source>
</evidence>
<dbReference type="NCBIfam" id="TIGR00711">
    <property type="entry name" value="efflux_EmrB"/>
    <property type="match status" value="1"/>
</dbReference>
<feature type="transmembrane region" description="Helical" evidence="8">
    <location>
        <begin position="104"/>
        <end position="125"/>
    </location>
</feature>
<evidence type="ECO:0000259" key="9">
    <source>
        <dbReference type="PROSITE" id="PS50850"/>
    </source>
</evidence>
<comment type="similarity">
    <text evidence="2">Belongs to the major facilitator superfamily. EmrB family.</text>
</comment>
<dbReference type="EMBL" id="HG964446">
    <property type="protein sequence ID" value="CDO90954.1"/>
    <property type="molecule type" value="Genomic_DNA"/>
</dbReference>
<accession>A0A024K544</accession>
<dbReference type="InterPro" id="IPR020846">
    <property type="entry name" value="MFS_dom"/>
</dbReference>
<evidence type="ECO:0000256" key="8">
    <source>
        <dbReference type="SAM" id="Phobius"/>
    </source>
</evidence>
<dbReference type="GO" id="GO:0005886">
    <property type="term" value="C:plasma membrane"/>
    <property type="evidence" value="ECO:0007669"/>
    <property type="project" value="UniProtKB-SubCell"/>
</dbReference>
<keyword evidence="5 8" id="KW-0812">Transmembrane</keyword>
<dbReference type="HOGENOM" id="CLU_000960_28_0_11"/>
<dbReference type="GO" id="GO:0022857">
    <property type="term" value="F:transmembrane transporter activity"/>
    <property type="evidence" value="ECO:0007669"/>
    <property type="project" value="InterPro"/>
</dbReference>
<organism evidence="10">
    <name type="scientific">Mycobacterium triplex</name>
    <dbReference type="NCBI Taxonomy" id="47839"/>
    <lineage>
        <taxon>Bacteria</taxon>
        <taxon>Bacillati</taxon>
        <taxon>Actinomycetota</taxon>
        <taxon>Actinomycetes</taxon>
        <taxon>Mycobacteriales</taxon>
        <taxon>Mycobacteriaceae</taxon>
        <taxon>Mycobacterium</taxon>
        <taxon>Mycobacterium simiae complex</taxon>
    </lineage>
</organism>
<feature type="transmembrane region" description="Helical" evidence="8">
    <location>
        <begin position="162"/>
        <end position="183"/>
    </location>
</feature>
<dbReference type="Pfam" id="PF07690">
    <property type="entry name" value="MFS_1"/>
    <property type="match status" value="1"/>
</dbReference>
<dbReference type="PANTHER" id="PTHR42718:SF9">
    <property type="entry name" value="MAJOR FACILITATOR SUPERFAMILY MULTIDRUG TRANSPORTER MFSC"/>
    <property type="match status" value="1"/>
</dbReference>
<dbReference type="STRING" id="47839.BN973_05359"/>
<proteinExistence type="inferred from homology"/>
<keyword evidence="4" id="KW-1003">Cell membrane</keyword>
<reference evidence="10" key="1">
    <citation type="journal article" date="2014" name="Genome Announc.">
        <title>Draft Genome Sequence of Mycobacterium triplex DSM 44626.</title>
        <authorList>
            <person name="Sassi M."/>
            <person name="Croce O."/>
            <person name="Robert C."/>
            <person name="Raoult D."/>
            <person name="Drancourt M."/>
        </authorList>
    </citation>
    <scope>NUCLEOTIDE SEQUENCE [LARGE SCALE GENOMIC DNA]</scope>
    <source>
        <strain evidence="10">DSM 44626</strain>
    </source>
</reference>
<sequence length="566" mass="60143">MRPVARCRATNRREQTRTGTAIGKRFDMLSNAMEKARSAAGDAALPLAPAALLGVEERVYPDKLDAPLLRISGVCLLATIMAILDVTVVTVAQRTFIAEFESNQAVVAWTMTGYTLGLATVIPLTGWAADRFGTKRLFMGSVVAFVLGSLLCAVASTILQLIIFRVVQGISGGMLMPLGFMIMTREAGPARLGRLMSILSIPMLIAPIAGPILGGWLIDTSSWKWIFLINLPIGLAAFVLAWLVFPRDHPARSETFDVVGGLLLSPGLATFLFAVSSIPRCGTLTDRRVWIPAIIGLALIAAFVVHALRRADHPLIDLHLFGNPVLTRANVTMLLFAGAFFGAGLLLPSYFQQVLHQTPMQAGVHLIPQGLGAMLTMRLAGPLVDRHGPGKYVLAGIAMIIAGLGTFAFGVARHAGYAPTLLIALTIMGLGMGCTMMPLSVASVQALAPHQIARGTTLMSVSHQVGGSMGTALMAMILTNQFNRSDDITAANKLAALQQQAAITGVPVDPSQIPHQSLDPNFSADLLHDLSHAYTSVFVVAVILVAFTIIPASFLPKKPATQTALE</sequence>
<keyword evidence="6 8" id="KW-1133">Transmembrane helix</keyword>
<feature type="transmembrane region" description="Helical" evidence="8">
    <location>
        <begin position="224"/>
        <end position="245"/>
    </location>
</feature>
<dbReference type="InterPro" id="IPR036259">
    <property type="entry name" value="MFS_trans_sf"/>
</dbReference>
<feature type="transmembrane region" description="Helical" evidence="8">
    <location>
        <begin position="195"/>
        <end position="218"/>
    </location>
</feature>
<feature type="transmembrane region" description="Helical" evidence="8">
    <location>
        <begin position="290"/>
        <end position="308"/>
    </location>
</feature>
<name>A0A024K544_9MYCO</name>
<evidence type="ECO:0000256" key="6">
    <source>
        <dbReference type="ARBA" id="ARBA00022989"/>
    </source>
</evidence>
<evidence type="ECO:0000256" key="7">
    <source>
        <dbReference type="ARBA" id="ARBA00023136"/>
    </source>
</evidence>
<protein>
    <submittedName>
        <fullName evidence="10">EmrB efflux protein</fullName>
    </submittedName>
</protein>
<evidence type="ECO:0000313" key="10">
    <source>
        <dbReference type="EMBL" id="CDO90954.1"/>
    </source>
</evidence>
<dbReference type="Gene3D" id="1.20.1720.10">
    <property type="entry name" value="Multidrug resistance protein D"/>
    <property type="match status" value="1"/>
</dbReference>
<evidence type="ECO:0000256" key="4">
    <source>
        <dbReference type="ARBA" id="ARBA00022475"/>
    </source>
</evidence>
<feature type="transmembrane region" description="Helical" evidence="8">
    <location>
        <begin position="456"/>
        <end position="478"/>
    </location>
</feature>
<dbReference type="InterPro" id="IPR011701">
    <property type="entry name" value="MFS"/>
</dbReference>
<reference evidence="10" key="2">
    <citation type="submission" date="2014-04" db="EMBL/GenBank/DDBJ databases">
        <authorList>
            <person name="Xu Y.W."/>
            <person name="Yang Q."/>
        </authorList>
    </citation>
    <scope>NUCLEOTIDE SEQUENCE</scope>
    <source>
        <strain evidence="10">DSM 44626</strain>
    </source>
</reference>
<gene>
    <name evidence="10" type="ORF">BN973_05359</name>
</gene>
<feature type="transmembrane region" description="Helical" evidence="8">
    <location>
        <begin position="137"/>
        <end position="156"/>
    </location>
</feature>
<keyword evidence="3" id="KW-0813">Transport</keyword>
<dbReference type="Proteomes" id="UP000028880">
    <property type="component" value="Unassembled WGS sequence"/>
</dbReference>
<feature type="transmembrane region" description="Helical" evidence="8">
    <location>
        <begin position="68"/>
        <end position="92"/>
    </location>
</feature>
<evidence type="ECO:0000256" key="2">
    <source>
        <dbReference type="ARBA" id="ARBA00008537"/>
    </source>
</evidence>
<dbReference type="eggNOG" id="COG0477">
    <property type="taxonomic scope" value="Bacteria"/>
</dbReference>
<feature type="transmembrane region" description="Helical" evidence="8">
    <location>
        <begin position="533"/>
        <end position="555"/>
    </location>
</feature>
<dbReference type="PROSITE" id="PS50850">
    <property type="entry name" value="MFS"/>
    <property type="match status" value="1"/>
</dbReference>
<dbReference type="PANTHER" id="PTHR42718">
    <property type="entry name" value="MAJOR FACILITATOR SUPERFAMILY MULTIDRUG TRANSPORTER MFSC"/>
    <property type="match status" value="1"/>
</dbReference>
<keyword evidence="7 8" id="KW-0472">Membrane</keyword>
<dbReference type="AlphaFoldDB" id="A0A024K544"/>
<feature type="transmembrane region" description="Helical" evidence="8">
    <location>
        <begin position="418"/>
        <end position="444"/>
    </location>
</feature>
<dbReference type="CDD" id="cd17503">
    <property type="entry name" value="MFS_LmrB_MDR_like"/>
    <property type="match status" value="1"/>
</dbReference>
<dbReference type="SUPFAM" id="SSF103473">
    <property type="entry name" value="MFS general substrate transporter"/>
    <property type="match status" value="1"/>
</dbReference>
<feature type="transmembrane region" description="Helical" evidence="8">
    <location>
        <begin position="329"/>
        <end position="350"/>
    </location>
</feature>
<feature type="domain" description="Major facilitator superfamily (MFS) profile" evidence="9">
    <location>
        <begin position="71"/>
        <end position="559"/>
    </location>
</feature>
<feature type="transmembrane region" description="Helical" evidence="8">
    <location>
        <begin position="392"/>
        <end position="412"/>
    </location>
</feature>
<dbReference type="InterPro" id="IPR004638">
    <property type="entry name" value="EmrB-like"/>
</dbReference>
<comment type="subcellular location">
    <subcellularLocation>
        <location evidence="1">Cell membrane</location>
        <topology evidence="1">Multi-pass membrane protein</topology>
    </subcellularLocation>
</comment>
<feature type="transmembrane region" description="Helical" evidence="8">
    <location>
        <begin position="257"/>
        <end position="278"/>
    </location>
</feature>
<dbReference type="Gene3D" id="1.20.1250.20">
    <property type="entry name" value="MFS general substrate transporter like domains"/>
    <property type="match status" value="1"/>
</dbReference>
<evidence type="ECO:0000256" key="3">
    <source>
        <dbReference type="ARBA" id="ARBA00022448"/>
    </source>
</evidence>
<evidence type="ECO:0000256" key="1">
    <source>
        <dbReference type="ARBA" id="ARBA00004651"/>
    </source>
</evidence>